<sequence length="426" mass="48843">MPKIVCEKGKCIHPRPMSLTRHYWRPPSALAPVRGNQFAVQPLSQPLVHFNLQPPPFPDFHMPDHVAAKIVSLVFEDGVDMLKAWIQSGPDGKAAVFSSETLSSVRLAPFFIHMAEESSSYHMFYTKCLTAENPYALYLQRLVLAFHMFELQEVIAILDGIKDVFSHAGLLYIMLHSCDGSIPWEFYIQYKRRYYKFSEVDLFANKLMFHINERKIARLYIPEPILALIVSHVSEEGIEALKNWIKSGHDGKSAAFSVETLSRVRLDKSPDFINMSSPDSVHFSFYSKCLAKRNPYAMYLQSLRLGFRSLDLIGAISLLNDCKDVIPIANLLYVALNRCASNEVLDAFNTFKQEKVCFTNVDIMAKTLIGHISDSEPKRFGSYAELFHYEDSPDCWLMHEFYKEYNGERCSDCIYYFLFGDILLIS</sequence>
<reference evidence="1" key="2">
    <citation type="submission" date="2000-02" db="EMBL/GenBank/DDBJ databases">
        <authorList>
            <person name="Nyakatura G."/>
            <person name="Fartmann B."/>
            <person name="Dauner D."/>
            <person name="Sterr W."/>
            <person name="Holland R."/>
            <person name="Weichselgartner M."/>
            <person name="Mewes H.W."/>
            <person name="Rudd S."/>
            <person name="Lemcke K."/>
            <person name="Mayer K.F.X."/>
            <person name="Quetier F."/>
            <person name="Salanoubat M."/>
        </authorList>
    </citation>
    <scope>NUCLEOTIDE SEQUENCE</scope>
</reference>
<organism evidence="1">
    <name type="scientific">Arabidopsis thaliana</name>
    <name type="common">Mouse-ear cress</name>
    <dbReference type="NCBI Taxonomy" id="3702"/>
    <lineage>
        <taxon>Eukaryota</taxon>
        <taxon>Viridiplantae</taxon>
        <taxon>Streptophyta</taxon>
        <taxon>Embryophyta</taxon>
        <taxon>Tracheophyta</taxon>
        <taxon>Spermatophyta</taxon>
        <taxon>Magnoliopsida</taxon>
        <taxon>eudicotyledons</taxon>
        <taxon>Gunneridae</taxon>
        <taxon>Pentapetalae</taxon>
        <taxon>rosids</taxon>
        <taxon>malvids</taxon>
        <taxon>Brassicales</taxon>
        <taxon>Brassicaceae</taxon>
        <taxon>Camelineae</taxon>
        <taxon>Arabidopsis</taxon>
    </lineage>
</organism>
<proteinExistence type="predicted"/>
<dbReference type="ExpressionAtlas" id="Q9M254">
    <property type="expression patterns" value="baseline"/>
</dbReference>
<evidence type="ECO:0000313" key="1">
    <source>
        <dbReference type="EMBL" id="CAB86478.1"/>
    </source>
</evidence>
<dbReference type="AlphaFoldDB" id="Q9M254"/>
<reference evidence="1" key="3">
    <citation type="submission" date="2000-04" db="EMBL/GenBank/DDBJ databases">
        <authorList>
            <person name="EU Arabidopsis sequencing project"/>
        </authorList>
    </citation>
    <scope>NUCLEOTIDE SEQUENCE</scope>
</reference>
<accession>Q9M254</accession>
<dbReference type="EMBL" id="AL138643">
    <property type="protein sequence ID" value="CAB86478.1"/>
    <property type="molecule type" value="Genomic_DNA"/>
</dbReference>
<reference key="1">
    <citation type="journal article" date="2000" name="Nature">
        <title>Sequence and analysis of chromosome 3 of the plant Arabidopsis thaliana.</title>
        <authorList>
            <consortium name="European Union Chromosome 3 Arabidopsis Sequencing Consortium"/>
            <consortium name="Institute for Genomic Research"/>
            <consortium name="Kazusa DNA Research Institute"/>
            <person name="Salanoubat M."/>
            <person name="Lemcke K."/>
            <person name="Rieger M."/>
            <person name="Ansorge W."/>
            <person name="Unseld M."/>
            <person name="Fartmann B."/>
            <person name="Valle G."/>
            <person name="Blocker H."/>
            <person name="Perez-Alonso M."/>
            <person name="Obermaier B."/>
            <person name="Delseny M."/>
            <person name="Boutry M."/>
            <person name="Grivell L.A."/>
            <person name="Mache R."/>
            <person name="Puigdomenech P."/>
            <person name="De Simone V."/>
            <person name="Choisne N."/>
            <person name="Artiguenave F."/>
            <person name="Robert C."/>
            <person name="Brottier P."/>
            <person name="Wincker P."/>
            <person name="Cattolico L."/>
            <person name="Weissenbach J."/>
            <person name="Saurin W."/>
            <person name="Quetier F."/>
            <person name="Schafer M."/>
            <person name="Muller-Auer S."/>
            <person name="Gabel C."/>
            <person name="Fuchs M."/>
            <person name="Benes V."/>
            <person name="Wurmbach E."/>
            <person name="Drzonek H."/>
            <person name="Erfle H."/>
            <person name="Jordan N."/>
            <person name="Bangert S."/>
            <person name="Wiedelmann R."/>
            <person name="Kranz H."/>
            <person name="Voss H."/>
            <person name="Holland R."/>
            <person name="Brandt P."/>
            <person name="Nyakatura G."/>
            <person name="Vezzi A."/>
            <person name="D'Angelo M."/>
            <person name="Pallavicini A."/>
            <person name="Toppo S."/>
            <person name="Simionati B."/>
            <person name="Conrad A."/>
            <person name="Hornischer K."/>
            <person name="Kauer G."/>
            <person name="Lohnert T.H."/>
            <person name="Nordsiek G."/>
            <person name="Reichelt J."/>
            <person name="Scharfe M."/>
            <person name="Schon O."/>
            <person name="Bargues M."/>
            <person name="Terol J."/>
            <person name="Climent J."/>
            <person name="Navarro P."/>
            <person name="Collado C."/>
            <person name="Perez-Perez A."/>
            <person name="Ottenwalder B."/>
            <person name="Duchemin D."/>
            <person name="Cooke R."/>
            <person name="Laudie M."/>
            <person name="Berger-Llauro C."/>
            <person name="Purnelle B."/>
            <person name="Masuy D."/>
            <person name="de Haan M."/>
            <person name="Maarse A.C."/>
            <person name="Alcaraz J.P."/>
            <person name="Cottet A."/>
            <person name="Casacuberta E."/>
            <person name="Monfort A."/>
            <person name="Argiriou A."/>
            <person name="flores M."/>
            <person name="Liguori R."/>
            <person name="Vitale D."/>
            <person name="Mannhaupt G."/>
            <person name="Haase D."/>
            <person name="Schoof H."/>
            <person name="Rudd S."/>
            <person name="Zaccaria P."/>
            <person name="Mewes H.W."/>
            <person name="Mayer K.F."/>
            <person name="Kaul S."/>
            <person name="Town C.D."/>
            <person name="Koo H.L."/>
            <person name="Tallon L.J."/>
            <person name="Jenkins J."/>
            <person name="Rooney T."/>
            <person name="Rizzo M."/>
            <person name="Walts A."/>
            <person name="Utterback T."/>
            <person name="Fujii C.Y."/>
            <person name="Shea T.P."/>
            <person name="Creasy T.H."/>
            <person name="Haas B."/>
            <person name="Maiti R."/>
            <person name="Wu D."/>
            <person name="Peterson J."/>
            <person name="Van Aken S."/>
            <person name="Pai G."/>
            <person name="Militscher J."/>
            <person name="Sellers P."/>
            <person name="Gill J.E."/>
            <person name="Feldblyum T.V."/>
            <person name="Preuss D."/>
            <person name="Lin X."/>
            <person name="Nierman W.C."/>
            <person name="Salzberg S.L."/>
            <person name="White O."/>
            <person name="Venter J.C."/>
            <person name="Fraser C.M."/>
            <person name="Kaneko T."/>
            <person name="Nakamura Y."/>
            <person name="Sato S."/>
            <person name="Kato T."/>
            <person name="Asamizu E."/>
            <person name="Sasamoto S."/>
            <person name="Kimura T."/>
            <person name="Idesawa K."/>
            <person name="Kawashima K."/>
            <person name="Kishida Y."/>
            <person name="Kiyokawa C."/>
            <person name="Kohara M."/>
            <person name="Matsumoto M."/>
            <person name="Matsuno A."/>
            <person name="Muraki A."/>
            <person name="Nakayama S."/>
            <person name="Nakazaki N."/>
            <person name="Shinpo S."/>
            <person name="Takeuchi C."/>
            <person name="Wada T."/>
            <person name="Watanabe A."/>
            <person name="Yamada M."/>
            <person name="Yasuda M."/>
            <person name="Tabata S."/>
        </authorList>
    </citation>
    <scope>NUCLEOTIDE SEQUENCE [LARGE SCALE GENOMIC DNA]</scope>
    <source>
        <strain>cv. Columbia</strain>
    </source>
</reference>
<dbReference type="PIR" id="T47365">
    <property type="entry name" value="T47365"/>
</dbReference>
<protein>
    <submittedName>
        <fullName evidence="1">Uncharacterized protein F7M19_80</fullName>
    </submittedName>
</protein>
<gene>
    <name evidence="1" type="primary">F7M19_80</name>
</gene>
<name>Q9M254_ARATH</name>